<dbReference type="InterPro" id="IPR036653">
    <property type="entry name" value="CinA-like_C"/>
</dbReference>
<dbReference type="RefSeq" id="WP_275469226.1">
    <property type="nucleotide sequence ID" value="NZ_CP110232.1"/>
</dbReference>
<reference evidence="3" key="1">
    <citation type="submission" date="2022-10" db="EMBL/GenBank/DDBJ databases">
        <title>Vagococcus sp. isolated from poultry meat.</title>
        <authorList>
            <person name="Johansson P."/>
            <person name="Bjorkroth J."/>
        </authorList>
    </citation>
    <scope>NUCLEOTIDE SEQUENCE</scope>
    <source>
        <strain evidence="3">STAA11</strain>
    </source>
</reference>
<gene>
    <name evidence="1" type="primary">cinA</name>
    <name evidence="3" type="ORF">OL234_00505</name>
</gene>
<dbReference type="NCBIfam" id="NF001813">
    <property type="entry name" value="PRK00549.1"/>
    <property type="match status" value="1"/>
</dbReference>
<accession>A0AAF0CUW4</accession>
<proteinExistence type="inferred from homology"/>
<dbReference type="Pfam" id="PF00994">
    <property type="entry name" value="MoCF_biosynth"/>
    <property type="match status" value="1"/>
</dbReference>
<dbReference type="InterPro" id="IPR008136">
    <property type="entry name" value="CinA_C"/>
</dbReference>
<dbReference type="SUPFAM" id="SSF53218">
    <property type="entry name" value="Molybdenum cofactor biosynthesis proteins"/>
    <property type="match status" value="1"/>
</dbReference>
<dbReference type="PANTHER" id="PTHR13939">
    <property type="entry name" value="NICOTINAMIDE-NUCLEOTIDE AMIDOHYDROLASE PNCC"/>
    <property type="match status" value="1"/>
</dbReference>
<dbReference type="NCBIfam" id="TIGR00199">
    <property type="entry name" value="PncC_domain"/>
    <property type="match status" value="1"/>
</dbReference>
<dbReference type="InterPro" id="IPR050101">
    <property type="entry name" value="CinA"/>
</dbReference>
<evidence type="ECO:0000259" key="2">
    <source>
        <dbReference type="SMART" id="SM00852"/>
    </source>
</evidence>
<dbReference type="Gene3D" id="3.30.70.2860">
    <property type="match status" value="1"/>
</dbReference>
<evidence type="ECO:0000256" key="1">
    <source>
        <dbReference type="HAMAP-Rule" id="MF_00226"/>
    </source>
</evidence>
<organism evidence="3 4">
    <name type="scientific">Vagococcus intermedius</name>
    <dbReference type="NCBI Taxonomy" id="2991418"/>
    <lineage>
        <taxon>Bacteria</taxon>
        <taxon>Bacillati</taxon>
        <taxon>Bacillota</taxon>
        <taxon>Bacilli</taxon>
        <taxon>Lactobacillales</taxon>
        <taxon>Enterococcaceae</taxon>
        <taxon>Vagococcus</taxon>
    </lineage>
</organism>
<dbReference type="Pfam" id="PF18146">
    <property type="entry name" value="CinA_KH"/>
    <property type="match status" value="1"/>
</dbReference>
<comment type="similarity">
    <text evidence="1">Belongs to the CinA family.</text>
</comment>
<feature type="domain" description="MoaB/Mog" evidence="2">
    <location>
        <begin position="4"/>
        <end position="171"/>
    </location>
</feature>
<keyword evidence="4" id="KW-1185">Reference proteome</keyword>
<dbReference type="InterPro" id="IPR041424">
    <property type="entry name" value="CinA_KH"/>
</dbReference>
<dbReference type="InterPro" id="IPR008135">
    <property type="entry name" value="Competence-induced_CinA"/>
</dbReference>
<dbReference type="Proteomes" id="UP001179647">
    <property type="component" value="Chromosome"/>
</dbReference>
<evidence type="ECO:0000313" key="3">
    <source>
        <dbReference type="EMBL" id="WEG73428.1"/>
    </source>
</evidence>
<dbReference type="PANTHER" id="PTHR13939:SF0">
    <property type="entry name" value="NMN AMIDOHYDROLASE-LIKE PROTEIN YFAY"/>
    <property type="match status" value="1"/>
</dbReference>
<dbReference type="Pfam" id="PF02464">
    <property type="entry name" value="CinA"/>
    <property type="match status" value="1"/>
</dbReference>
<evidence type="ECO:0000313" key="4">
    <source>
        <dbReference type="Proteomes" id="UP001179647"/>
    </source>
</evidence>
<dbReference type="SUPFAM" id="SSF142433">
    <property type="entry name" value="CinA-like"/>
    <property type="match status" value="1"/>
</dbReference>
<dbReference type="EMBL" id="CP110232">
    <property type="protein sequence ID" value="WEG73428.1"/>
    <property type="molecule type" value="Genomic_DNA"/>
</dbReference>
<dbReference type="AlphaFoldDB" id="A0AAF0CUW4"/>
<protein>
    <recommendedName>
        <fullName evidence="1">Putative competence-damage inducible protein</fullName>
    </recommendedName>
</protein>
<sequence length="417" mass="45829">MKAEIIAVGTELLLGQVVNTNATFISEELASLGFEIYYQTVVGDNTQRLEKLLDLADGRSELIILCGGLGPTDDDLTRDVVAAHVGESLETDKQAMTKISRYMTKIGREMTENNRRQALTISGGKVVKNPRGLAIGTFYQGDETAYLLLPGPPSELIPMFHEEVVPLLTQLLPQKEVLTSRVLRFYGIGESRLVTVLKDLIDTQSNPTIAPYAKENEVTLRLTAKTDDKCLADKLLSTMEETIMSRVGTFFYGYGETNSLMAETVKLLKETNKTVTSAESLTAGLFQSLLGDVAGASVVYPGGVVTYATKVKSQLLGIPLDKLEENGVISQFCAENMAKQIGKQLETDYAVSFTGVAGPDSLEDQEPGTVWLGIYSRKEGTRAEKFMFNGNRNQVRHHAVMRGTDLLRRQILKETEK</sequence>
<dbReference type="PIRSF" id="PIRSF006728">
    <property type="entry name" value="CinA"/>
    <property type="match status" value="1"/>
</dbReference>
<dbReference type="Gene3D" id="3.90.950.20">
    <property type="entry name" value="CinA-like"/>
    <property type="match status" value="1"/>
</dbReference>
<name>A0AAF0CUW4_9ENTE</name>
<dbReference type="InterPro" id="IPR001453">
    <property type="entry name" value="MoaB/Mog_dom"/>
</dbReference>
<dbReference type="NCBIfam" id="TIGR00200">
    <property type="entry name" value="cinA_nterm"/>
    <property type="match status" value="1"/>
</dbReference>
<dbReference type="KEGG" id="vie:OL234_00505"/>
<dbReference type="InterPro" id="IPR036425">
    <property type="entry name" value="MoaB/Mog-like_dom_sf"/>
</dbReference>
<dbReference type="Gene3D" id="3.40.980.10">
    <property type="entry name" value="MoaB/Mog-like domain"/>
    <property type="match status" value="1"/>
</dbReference>
<dbReference type="SMART" id="SM00852">
    <property type="entry name" value="MoCF_biosynth"/>
    <property type="match status" value="1"/>
</dbReference>
<dbReference type="CDD" id="cd00885">
    <property type="entry name" value="cinA"/>
    <property type="match status" value="1"/>
</dbReference>
<dbReference type="NCBIfam" id="TIGR00177">
    <property type="entry name" value="molyb_syn"/>
    <property type="match status" value="1"/>
</dbReference>
<dbReference type="HAMAP" id="MF_00226_B">
    <property type="entry name" value="CinA_B"/>
    <property type="match status" value="1"/>
</dbReference>